<evidence type="ECO:0000256" key="2">
    <source>
        <dbReference type="SAM" id="SignalP"/>
    </source>
</evidence>
<protein>
    <recommendedName>
        <fullName evidence="3">C-type lectin domain-containing protein</fullName>
    </recommendedName>
</protein>
<gene>
    <name evidence="4" type="ORF">pdam_00012940</name>
</gene>
<dbReference type="Proteomes" id="UP000275408">
    <property type="component" value="Unassembled WGS sequence"/>
</dbReference>
<keyword evidence="2" id="KW-0732">Signal</keyword>
<dbReference type="EMBL" id="RCHS01002816">
    <property type="protein sequence ID" value="RMX45556.1"/>
    <property type="molecule type" value="Genomic_DNA"/>
</dbReference>
<evidence type="ECO:0000313" key="4">
    <source>
        <dbReference type="EMBL" id="RMX45556.1"/>
    </source>
</evidence>
<dbReference type="InterPro" id="IPR016187">
    <property type="entry name" value="CTDL_fold"/>
</dbReference>
<dbReference type="CDD" id="cd00037">
    <property type="entry name" value="CLECT"/>
    <property type="match status" value="1"/>
</dbReference>
<evidence type="ECO:0000256" key="1">
    <source>
        <dbReference type="SAM" id="MobiDB-lite"/>
    </source>
</evidence>
<feature type="chain" id="PRO_5018063644" description="C-type lectin domain-containing protein" evidence="2">
    <location>
        <begin position="28"/>
        <end position="397"/>
    </location>
</feature>
<dbReference type="Pfam" id="PF00059">
    <property type="entry name" value="Lectin_C"/>
    <property type="match status" value="1"/>
</dbReference>
<feature type="domain" description="C-type lectin" evidence="3">
    <location>
        <begin position="72"/>
        <end position="200"/>
    </location>
</feature>
<name>A0A3M6TW09_POCDA</name>
<comment type="caution">
    <text evidence="4">The sequence shown here is derived from an EMBL/GenBank/DDBJ whole genome shotgun (WGS) entry which is preliminary data.</text>
</comment>
<dbReference type="InterPro" id="IPR050111">
    <property type="entry name" value="C-type_lectin/snaclec_domain"/>
</dbReference>
<reference evidence="4 5" key="1">
    <citation type="journal article" date="2018" name="Sci. Rep.">
        <title>Comparative analysis of the Pocillopora damicornis genome highlights role of immune system in coral evolution.</title>
        <authorList>
            <person name="Cunning R."/>
            <person name="Bay R.A."/>
            <person name="Gillette P."/>
            <person name="Baker A.C."/>
            <person name="Traylor-Knowles N."/>
        </authorList>
    </citation>
    <scope>NUCLEOTIDE SEQUENCE [LARGE SCALE GENOMIC DNA]</scope>
    <source>
        <strain evidence="4">RSMAS</strain>
        <tissue evidence="4">Whole animal</tissue>
    </source>
</reference>
<evidence type="ECO:0000259" key="3">
    <source>
        <dbReference type="PROSITE" id="PS50041"/>
    </source>
</evidence>
<organism evidence="4 5">
    <name type="scientific">Pocillopora damicornis</name>
    <name type="common">Cauliflower coral</name>
    <name type="synonym">Millepora damicornis</name>
    <dbReference type="NCBI Taxonomy" id="46731"/>
    <lineage>
        <taxon>Eukaryota</taxon>
        <taxon>Metazoa</taxon>
        <taxon>Cnidaria</taxon>
        <taxon>Anthozoa</taxon>
        <taxon>Hexacorallia</taxon>
        <taxon>Scleractinia</taxon>
        <taxon>Astrocoeniina</taxon>
        <taxon>Pocilloporidae</taxon>
        <taxon>Pocillopora</taxon>
    </lineage>
</organism>
<dbReference type="OrthoDB" id="1100386at2759"/>
<evidence type="ECO:0000313" key="5">
    <source>
        <dbReference type="Proteomes" id="UP000275408"/>
    </source>
</evidence>
<keyword evidence="5" id="KW-1185">Reference proteome</keyword>
<dbReference type="AlphaFoldDB" id="A0A3M6TW09"/>
<sequence length="397" mass="44713">MTGFLFLTKTLSTTIVMLVVYYGQTSSNQVFHDIPEKGPRSITFLHKYPNLAFVGLTMNQMAPDCQDKWTLNDSSCYYVYTAVDRKLGFWNAVRWCRQRNGSLTSVLSDKENDFLHHLINNTNLRPKETFYIGLHRNCKSNLIGWVDKQPYNYTNWYHSQDPACYDEGSKNETGRRCAYYNHVHKWQIDYCKTVRLFICKRPKKVEEQPSPTSGVRNTNVSEHSQSSTLSPTIASETSTETSTLQLNASPFYISLMIYVQDTLKKLDEALKSLEGVSLNQSTAERNLKELGTVLDSVVNPVGKAQPSLVVQMSEKIGELLVRGLMRGEGGVTEPKSIQINTESLVLAVDMLPPVSSENSAEAVSFPKDAEQTNNINLPSSLIWRAQDQGTLCLNPSL</sequence>
<dbReference type="SUPFAM" id="SSF56436">
    <property type="entry name" value="C-type lectin-like"/>
    <property type="match status" value="1"/>
</dbReference>
<dbReference type="PANTHER" id="PTHR22803">
    <property type="entry name" value="MANNOSE, PHOSPHOLIPASE, LECTIN RECEPTOR RELATED"/>
    <property type="match status" value="1"/>
</dbReference>
<accession>A0A3M6TW09</accession>
<dbReference type="SMART" id="SM00034">
    <property type="entry name" value="CLECT"/>
    <property type="match status" value="1"/>
</dbReference>
<dbReference type="InterPro" id="IPR001304">
    <property type="entry name" value="C-type_lectin-like"/>
</dbReference>
<feature type="signal peptide" evidence="2">
    <location>
        <begin position="1"/>
        <end position="27"/>
    </location>
</feature>
<feature type="compositionally biased region" description="Polar residues" evidence="1">
    <location>
        <begin position="209"/>
        <end position="234"/>
    </location>
</feature>
<dbReference type="Gene3D" id="3.10.100.10">
    <property type="entry name" value="Mannose-Binding Protein A, subunit A"/>
    <property type="match status" value="1"/>
</dbReference>
<dbReference type="InterPro" id="IPR016186">
    <property type="entry name" value="C-type_lectin-like/link_sf"/>
</dbReference>
<dbReference type="PROSITE" id="PS50041">
    <property type="entry name" value="C_TYPE_LECTIN_2"/>
    <property type="match status" value="1"/>
</dbReference>
<proteinExistence type="predicted"/>
<feature type="region of interest" description="Disordered" evidence="1">
    <location>
        <begin position="206"/>
        <end position="239"/>
    </location>
</feature>